<dbReference type="SMART" id="SM00401">
    <property type="entry name" value="ZnF_GATA"/>
    <property type="match status" value="2"/>
</dbReference>
<dbReference type="InterPro" id="IPR013088">
    <property type="entry name" value="Znf_NHR/GATA"/>
</dbReference>
<dbReference type="InterPro" id="IPR039355">
    <property type="entry name" value="Transcription_factor_GATA"/>
</dbReference>
<evidence type="ECO:0000256" key="7">
    <source>
        <dbReference type="ARBA" id="ARBA00023163"/>
    </source>
</evidence>
<reference evidence="12 13" key="1">
    <citation type="submission" date="2017-12" db="EMBL/GenBank/DDBJ databases">
        <title>Hemimetabolous genomes reveal molecular basis of termite eusociality.</title>
        <authorList>
            <person name="Harrison M.C."/>
            <person name="Jongepier E."/>
            <person name="Robertson H.M."/>
            <person name="Arning N."/>
            <person name="Bitard-Feildel T."/>
            <person name="Chao H."/>
            <person name="Childers C.P."/>
            <person name="Dinh H."/>
            <person name="Doddapaneni H."/>
            <person name="Dugan S."/>
            <person name="Gowin J."/>
            <person name="Greiner C."/>
            <person name="Han Y."/>
            <person name="Hu H."/>
            <person name="Hughes D.S.T."/>
            <person name="Huylmans A.-K."/>
            <person name="Kemena C."/>
            <person name="Kremer L.P.M."/>
            <person name="Lee S.L."/>
            <person name="Lopez-Ezquerra A."/>
            <person name="Mallet L."/>
            <person name="Monroy-Kuhn J.M."/>
            <person name="Moser A."/>
            <person name="Murali S.C."/>
            <person name="Muzny D.M."/>
            <person name="Otani S."/>
            <person name="Piulachs M.-D."/>
            <person name="Poelchau M."/>
            <person name="Qu J."/>
            <person name="Schaub F."/>
            <person name="Wada-Katsumata A."/>
            <person name="Worley K.C."/>
            <person name="Xie Q."/>
            <person name="Ylla G."/>
            <person name="Poulsen M."/>
            <person name="Gibbs R.A."/>
            <person name="Schal C."/>
            <person name="Richards S."/>
            <person name="Belles X."/>
            <person name="Korb J."/>
            <person name="Bornberg-Bauer E."/>
        </authorList>
    </citation>
    <scope>NUCLEOTIDE SEQUENCE [LARGE SCALE GENOMIC DNA]</scope>
    <source>
        <tissue evidence="12">Whole body</tissue>
    </source>
</reference>
<evidence type="ECO:0000256" key="2">
    <source>
        <dbReference type="ARBA" id="ARBA00022723"/>
    </source>
</evidence>
<feature type="region of interest" description="Disordered" evidence="10">
    <location>
        <begin position="215"/>
        <end position="243"/>
    </location>
</feature>
<name>A0A2J7PBP2_9NEOP</name>
<keyword evidence="2" id="KW-0479">Metal-binding</keyword>
<dbReference type="PRINTS" id="PR00619">
    <property type="entry name" value="GATAZNFINGER"/>
</dbReference>
<keyword evidence="8" id="KW-0539">Nucleus</keyword>
<dbReference type="Proteomes" id="UP000235965">
    <property type="component" value="Unassembled WGS sequence"/>
</dbReference>
<dbReference type="GO" id="GO:0045944">
    <property type="term" value="P:positive regulation of transcription by RNA polymerase II"/>
    <property type="evidence" value="ECO:0007669"/>
    <property type="project" value="TreeGrafter"/>
</dbReference>
<dbReference type="EMBL" id="NEVH01027078">
    <property type="protein sequence ID" value="PNF13754.1"/>
    <property type="molecule type" value="Genomic_DNA"/>
</dbReference>
<evidence type="ECO:0000256" key="5">
    <source>
        <dbReference type="ARBA" id="ARBA00023015"/>
    </source>
</evidence>
<dbReference type="GO" id="GO:0045165">
    <property type="term" value="P:cell fate commitment"/>
    <property type="evidence" value="ECO:0007669"/>
    <property type="project" value="TreeGrafter"/>
</dbReference>
<feature type="domain" description="GATA-type" evidence="11">
    <location>
        <begin position="587"/>
        <end position="640"/>
    </location>
</feature>
<dbReference type="FunFam" id="3.30.50.10:FF:000032">
    <property type="entry name" value="Transcription factor GATA-3"/>
    <property type="match status" value="1"/>
</dbReference>
<keyword evidence="3 9" id="KW-0863">Zinc-finger</keyword>
<dbReference type="PROSITE" id="PS00344">
    <property type="entry name" value="GATA_ZN_FINGER_1"/>
    <property type="match status" value="2"/>
</dbReference>
<dbReference type="GO" id="GO:0005634">
    <property type="term" value="C:nucleus"/>
    <property type="evidence" value="ECO:0007669"/>
    <property type="project" value="UniProtKB-SubCell"/>
</dbReference>
<evidence type="ECO:0000256" key="4">
    <source>
        <dbReference type="ARBA" id="ARBA00022833"/>
    </source>
</evidence>
<evidence type="ECO:0000259" key="11">
    <source>
        <dbReference type="PROSITE" id="PS50114"/>
    </source>
</evidence>
<feature type="compositionally biased region" description="Low complexity" evidence="10">
    <location>
        <begin position="137"/>
        <end position="156"/>
    </location>
</feature>
<keyword evidence="4" id="KW-0862">Zinc</keyword>
<keyword evidence="5" id="KW-0805">Transcription regulation</keyword>
<proteinExistence type="predicted"/>
<dbReference type="PANTHER" id="PTHR10071:SF337">
    <property type="entry name" value="GATA-BINDING FACTOR A"/>
    <property type="match status" value="1"/>
</dbReference>
<dbReference type="GO" id="GO:0000978">
    <property type="term" value="F:RNA polymerase II cis-regulatory region sequence-specific DNA binding"/>
    <property type="evidence" value="ECO:0007669"/>
    <property type="project" value="TreeGrafter"/>
</dbReference>
<comment type="subcellular location">
    <subcellularLocation>
        <location evidence="1">Nucleus</location>
    </subcellularLocation>
</comment>
<gene>
    <name evidence="12" type="ORF">B7P43_G13142</name>
</gene>
<dbReference type="PANTHER" id="PTHR10071">
    <property type="entry name" value="TRANSCRIPTION FACTOR GATA FAMILY MEMBER"/>
    <property type="match status" value="1"/>
</dbReference>
<feature type="compositionally biased region" description="Polar residues" evidence="10">
    <location>
        <begin position="341"/>
        <end position="353"/>
    </location>
</feature>
<evidence type="ECO:0000256" key="10">
    <source>
        <dbReference type="SAM" id="MobiDB-lite"/>
    </source>
</evidence>
<dbReference type="SUPFAM" id="SSF57716">
    <property type="entry name" value="Glucocorticoid receptor-like (DNA-binding domain)"/>
    <property type="match status" value="2"/>
</dbReference>
<sequence length="829" mass="89444">MEQSRDKDPEELPKDGGRSVITTRRQVRTITTTGHITTGHVADDDEDYDDNNQQHLDHGRQTVTPSLNNQQQQQLLKRQALATSSPHNNDVSMTHSPAPPNNHTPPGSVRQSHVSPAGQLINTKEVVSINESSPNAQQQQSYQQQVPYSSSPPSQVRYTSPTSHSTVVQSQPTVCYTTTTEHYQQPQPSPPPPLLAIQQPQVATNIQHRFTPTPSVARTEGSAQHRYASPSLEHQQQDAPQHRYAPQTHQLLPTQEQQHLQGYQHHNHQDMTPPPDLEYIHHHHQLNAYGDTGDQSLQVKNEGHDEGGAAGGAKLAQLQTLKNNDANGGSSACITPPGPATLTQQIGQQTDSQGTTYTTLETVTSANNYHASYSENTVHSPYQLQQASSMSSPGYSQYLPKSSSAELYTLYPTSAGGMANKVVSLGSSESPLIYTRSDPTLTSTSISVDSKPSATQLYSSLQGHNQSLTYDQHQPPGSPNSQQVTLYGHGTAASYISKFSMAADPSAQYWTTSANGSPTAIDYVGSGYGGTALHNSVVTDGVTTSSPMQQTAFTTFGSNGGAGPSTSWNMSFEDNYDASNMLGVDIKECVNCAASVTPLWRRDGTGHYLCNACGLYNRINGVNRPPFRNHTKKTSSTGNRRTGVSCANCNTNTTTLWRRNNSGEPVCNACGLYFKLHGVNRPLSMKKEGIQTRKRKPKNPGQGSQGSAGSLSGVIKTEGKGSIQHVDKLELAHMYGGGTGSPDVKPHQMLLQQQAHGGLLGDEMGQPADHYNSLGPTPSQSPLLPSTSILNRHISNVPPLEPIPTRPSPDALTSVITSTSILNNEQQNN</sequence>
<dbReference type="InterPro" id="IPR000679">
    <property type="entry name" value="Znf_GATA"/>
</dbReference>
<feature type="compositionally biased region" description="Basic and acidic residues" evidence="10">
    <location>
        <begin position="1"/>
        <end position="17"/>
    </location>
</feature>
<feature type="region of interest" description="Disordered" evidence="10">
    <location>
        <begin position="1"/>
        <end position="114"/>
    </location>
</feature>
<keyword evidence="7" id="KW-0804">Transcription</keyword>
<dbReference type="GO" id="GO:0000122">
    <property type="term" value="P:negative regulation of transcription by RNA polymerase II"/>
    <property type="evidence" value="ECO:0007669"/>
    <property type="project" value="TreeGrafter"/>
</dbReference>
<feature type="compositionally biased region" description="Polar residues" evidence="10">
    <location>
        <begin position="157"/>
        <end position="170"/>
    </location>
</feature>
<keyword evidence="6" id="KW-0238">DNA-binding</keyword>
<feature type="compositionally biased region" description="Low complexity" evidence="10">
    <location>
        <begin position="67"/>
        <end position="76"/>
    </location>
</feature>
<feature type="region of interest" description="Disordered" evidence="10">
    <location>
        <begin position="689"/>
        <end position="714"/>
    </location>
</feature>
<dbReference type="InParanoid" id="A0A2J7PBP2"/>
<feature type="region of interest" description="Disordered" evidence="10">
    <location>
        <begin position="129"/>
        <end position="170"/>
    </location>
</feature>
<feature type="compositionally biased region" description="Low complexity" evidence="10">
    <location>
        <begin position="20"/>
        <end position="40"/>
    </location>
</feature>
<feature type="compositionally biased region" description="Low complexity" evidence="10">
    <location>
        <begin position="701"/>
        <end position="713"/>
    </location>
</feature>
<feature type="domain" description="GATA-type" evidence="11">
    <location>
        <begin position="640"/>
        <end position="693"/>
    </location>
</feature>
<comment type="caution">
    <text evidence="12">The sequence shown here is derived from an EMBL/GenBank/DDBJ whole genome shotgun (WGS) entry which is preliminary data.</text>
</comment>
<protein>
    <recommendedName>
        <fullName evidence="11">GATA-type domain-containing protein</fullName>
    </recommendedName>
</protein>
<evidence type="ECO:0000256" key="8">
    <source>
        <dbReference type="ARBA" id="ARBA00023242"/>
    </source>
</evidence>
<dbReference type="Gene3D" id="3.30.50.10">
    <property type="entry name" value="Erythroid Transcription Factor GATA-1, subunit A"/>
    <property type="match status" value="2"/>
</dbReference>
<feature type="region of interest" description="Disordered" evidence="10">
    <location>
        <begin position="327"/>
        <end position="353"/>
    </location>
</feature>
<evidence type="ECO:0000256" key="9">
    <source>
        <dbReference type="PROSITE-ProRule" id="PRU00094"/>
    </source>
</evidence>
<evidence type="ECO:0000313" key="12">
    <source>
        <dbReference type="EMBL" id="PNF13754.1"/>
    </source>
</evidence>
<dbReference type="GO" id="GO:0000981">
    <property type="term" value="F:DNA-binding transcription factor activity, RNA polymerase II-specific"/>
    <property type="evidence" value="ECO:0007669"/>
    <property type="project" value="TreeGrafter"/>
</dbReference>
<feature type="region of interest" description="Disordered" evidence="10">
    <location>
        <begin position="759"/>
        <end position="786"/>
    </location>
</feature>
<keyword evidence="13" id="KW-1185">Reference proteome</keyword>
<organism evidence="12 13">
    <name type="scientific">Cryptotermes secundus</name>
    <dbReference type="NCBI Taxonomy" id="105785"/>
    <lineage>
        <taxon>Eukaryota</taxon>
        <taxon>Metazoa</taxon>
        <taxon>Ecdysozoa</taxon>
        <taxon>Arthropoda</taxon>
        <taxon>Hexapoda</taxon>
        <taxon>Insecta</taxon>
        <taxon>Pterygota</taxon>
        <taxon>Neoptera</taxon>
        <taxon>Polyneoptera</taxon>
        <taxon>Dictyoptera</taxon>
        <taxon>Blattodea</taxon>
        <taxon>Blattoidea</taxon>
        <taxon>Termitoidae</taxon>
        <taxon>Kalotermitidae</taxon>
        <taxon>Cryptotermitinae</taxon>
        <taxon>Cryptotermes</taxon>
    </lineage>
</organism>
<dbReference type="GO" id="GO:0008270">
    <property type="term" value="F:zinc ion binding"/>
    <property type="evidence" value="ECO:0007669"/>
    <property type="project" value="UniProtKB-KW"/>
</dbReference>
<feature type="compositionally biased region" description="Polar residues" evidence="10">
    <location>
        <begin position="81"/>
        <end position="95"/>
    </location>
</feature>
<evidence type="ECO:0000256" key="6">
    <source>
        <dbReference type="ARBA" id="ARBA00023125"/>
    </source>
</evidence>
<dbReference type="Pfam" id="PF00320">
    <property type="entry name" value="GATA"/>
    <property type="match status" value="2"/>
</dbReference>
<feature type="compositionally biased region" description="Low complexity" evidence="10">
    <location>
        <begin position="773"/>
        <end position="786"/>
    </location>
</feature>
<dbReference type="AlphaFoldDB" id="A0A2J7PBP2"/>
<evidence type="ECO:0000256" key="1">
    <source>
        <dbReference type="ARBA" id="ARBA00004123"/>
    </source>
</evidence>
<dbReference type="OrthoDB" id="515401at2759"/>
<dbReference type="PROSITE" id="PS50114">
    <property type="entry name" value="GATA_ZN_FINGER_2"/>
    <property type="match status" value="2"/>
</dbReference>
<evidence type="ECO:0000313" key="13">
    <source>
        <dbReference type="Proteomes" id="UP000235965"/>
    </source>
</evidence>
<evidence type="ECO:0000256" key="3">
    <source>
        <dbReference type="ARBA" id="ARBA00022771"/>
    </source>
</evidence>
<accession>A0A2J7PBP2</accession>
<dbReference type="CDD" id="cd00202">
    <property type="entry name" value="ZnF_GATA"/>
    <property type="match status" value="2"/>
</dbReference>
<dbReference type="STRING" id="105785.A0A2J7PBP2"/>